<dbReference type="InterPro" id="IPR012495">
    <property type="entry name" value="TadE-like_dom"/>
</dbReference>
<sequence>MCFFTEVRHADSGQSTVEAAFLIPVLFLLLLLLMQPGIVLYDRMVMHGAAAEACRLAATKTDAAGAGEEAYRNAILRRLGSVPQEEHFHVHEGGSCSWTVEIVGNEHTEVASVRIANKLKPLPLVDAGATLLGLTDEDGCLEVSVLVEAKTQPEWVVESEQGLDPRSWVRARNGSGRRRLRA</sequence>
<reference evidence="3" key="2">
    <citation type="journal article" date="2021" name="PeerJ">
        <title>Extensive microbial diversity within the chicken gut microbiome revealed by metagenomics and culture.</title>
        <authorList>
            <person name="Gilroy R."/>
            <person name="Ravi A."/>
            <person name="Getino M."/>
            <person name="Pursley I."/>
            <person name="Horton D.L."/>
            <person name="Alikhan N.F."/>
            <person name="Baker D."/>
            <person name="Gharbi K."/>
            <person name="Hall N."/>
            <person name="Watson M."/>
            <person name="Adriaenssens E.M."/>
            <person name="Foster-Nyarko E."/>
            <person name="Jarju S."/>
            <person name="Secka A."/>
            <person name="Antonio M."/>
            <person name="Oren A."/>
            <person name="Chaudhuri R.R."/>
            <person name="La Ragione R."/>
            <person name="Hildebrand F."/>
            <person name="Pallen M.J."/>
        </authorList>
    </citation>
    <scope>NUCLEOTIDE SEQUENCE</scope>
    <source>
        <strain evidence="3">ChiGjej1B1-2707</strain>
    </source>
</reference>
<feature type="transmembrane region" description="Helical" evidence="1">
    <location>
        <begin position="20"/>
        <end position="41"/>
    </location>
</feature>
<evidence type="ECO:0000313" key="4">
    <source>
        <dbReference type="Proteomes" id="UP000824261"/>
    </source>
</evidence>
<comment type="caution">
    <text evidence="3">The sequence shown here is derived from an EMBL/GenBank/DDBJ whole genome shotgun (WGS) entry which is preliminary data.</text>
</comment>
<accession>A0A9D1A193</accession>
<proteinExistence type="predicted"/>
<protein>
    <submittedName>
        <fullName evidence="3">Pilus assembly protein</fullName>
    </submittedName>
</protein>
<evidence type="ECO:0000313" key="3">
    <source>
        <dbReference type="EMBL" id="HIR01046.1"/>
    </source>
</evidence>
<dbReference type="AlphaFoldDB" id="A0A9D1A193"/>
<gene>
    <name evidence="3" type="ORF">IAA69_02085</name>
</gene>
<feature type="domain" description="TadE-like" evidence="2">
    <location>
        <begin position="13"/>
        <end position="55"/>
    </location>
</feature>
<keyword evidence="1" id="KW-1133">Transmembrane helix</keyword>
<keyword evidence="1" id="KW-0472">Membrane</keyword>
<dbReference type="Pfam" id="PF07811">
    <property type="entry name" value="TadE"/>
    <property type="match status" value="1"/>
</dbReference>
<evidence type="ECO:0000256" key="1">
    <source>
        <dbReference type="SAM" id="Phobius"/>
    </source>
</evidence>
<reference evidence="3" key="1">
    <citation type="submission" date="2020-10" db="EMBL/GenBank/DDBJ databases">
        <authorList>
            <person name="Gilroy R."/>
        </authorList>
    </citation>
    <scope>NUCLEOTIDE SEQUENCE</scope>
    <source>
        <strain evidence="3">ChiGjej1B1-2707</strain>
    </source>
</reference>
<name>A0A9D1A193_9ACTN</name>
<keyword evidence="1" id="KW-0812">Transmembrane</keyword>
<dbReference type="EMBL" id="DVGB01000026">
    <property type="protein sequence ID" value="HIR01046.1"/>
    <property type="molecule type" value="Genomic_DNA"/>
</dbReference>
<dbReference type="Proteomes" id="UP000824261">
    <property type="component" value="Unassembled WGS sequence"/>
</dbReference>
<organism evidence="3 4">
    <name type="scientific">Candidatus Aveggerthella stercoripullorum</name>
    <dbReference type="NCBI Taxonomy" id="2840688"/>
    <lineage>
        <taxon>Bacteria</taxon>
        <taxon>Bacillati</taxon>
        <taxon>Actinomycetota</taxon>
        <taxon>Coriobacteriia</taxon>
        <taxon>Eggerthellales</taxon>
        <taxon>Eggerthellaceae</taxon>
        <taxon>Eggerthellaceae incertae sedis</taxon>
        <taxon>Candidatus Aveggerthella</taxon>
    </lineage>
</organism>
<evidence type="ECO:0000259" key="2">
    <source>
        <dbReference type="Pfam" id="PF07811"/>
    </source>
</evidence>